<keyword evidence="7 14" id="KW-1133">Transmembrane helix</keyword>
<dbReference type="InterPro" id="IPR036396">
    <property type="entry name" value="Cyt_P450_sf"/>
</dbReference>
<evidence type="ECO:0000313" key="16">
    <source>
        <dbReference type="Proteomes" id="UP001147782"/>
    </source>
</evidence>
<evidence type="ECO:0000256" key="13">
    <source>
        <dbReference type="RuleBase" id="RU000461"/>
    </source>
</evidence>
<dbReference type="RefSeq" id="XP_056557534.1">
    <property type="nucleotide sequence ID" value="XM_056695322.1"/>
</dbReference>
<comment type="cofactor">
    <cofactor evidence="1 12">
        <name>heme</name>
        <dbReference type="ChEBI" id="CHEBI:30413"/>
    </cofactor>
</comment>
<feature type="binding site" description="axial binding residue" evidence="12">
    <location>
        <position position="461"/>
    </location>
    <ligand>
        <name>heme</name>
        <dbReference type="ChEBI" id="CHEBI:30413"/>
    </ligand>
    <ligandPart>
        <name>Fe</name>
        <dbReference type="ChEBI" id="CHEBI:18248"/>
    </ligandPart>
</feature>
<comment type="caution">
    <text evidence="15">The sequence shown here is derived from an EMBL/GenBank/DDBJ whole genome shotgun (WGS) entry which is preliminary data.</text>
</comment>
<feature type="transmembrane region" description="Helical" evidence="14">
    <location>
        <begin position="36"/>
        <end position="58"/>
    </location>
</feature>
<keyword evidence="11 14" id="KW-0472">Membrane</keyword>
<protein>
    <submittedName>
        <fullName evidence="15">Uncharacterized protein</fullName>
    </submittedName>
</protein>
<dbReference type="SUPFAM" id="SSF48264">
    <property type="entry name" value="Cytochrome P450"/>
    <property type="match status" value="1"/>
</dbReference>
<evidence type="ECO:0000256" key="11">
    <source>
        <dbReference type="ARBA" id="ARBA00023136"/>
    </source>
</evidence>
<dbReference type="AlphaFoldDB" id="A0A9W9SP63"/>
<dbReference type="Proteomes" id="UP001147782">
    <property type="component" value="Unassembled WGS sequence"/>
</dbReference>
<dbReference type="GO" id="GO:0016705">
    <property type="term" value="F:oxidoreductase activity, acting on paired donors, with incorporation or reduction of molecular oxygen"/>
    <property type="evidence" value="ECO:0007669"/>
    <property type="project" value="InterPro"/>
</dbReference>
<evidence type="ECO:0000256" key="9">
    <source>
        <dbReference type="ARBA" id="ARBA00023004"/>
    </source>
</evidence>
<dbReference type="GO" id="GO:0004497">
    <property type="term" value="F:monooxygenase activity"/>
    <property type="evidence" value="ECO:0007669"/>
    <property type="project" value="UniProtKB-KW"/>
</dbReference>
<keyword evidence="5 14" id="KW-0812">Transmembrane</keyword>
<dbReference type="PANTHER" id="PTHR46206">
    <property type="entry name" value="CYTOCHROME P450"/>
    <property type="match status" value="1"/>
</dbReference>
<dbReference type="PRINTS" id="PR00465">
    <property type="entry name" value="EP450IV"/>
</dbReference>
<name>A0A9W9SP63_9EURO</name>
<proteinExistence type="inferred from homology"/>
<dbReference type="PROSITE" id="PS00086">
    <property type="entry name" value="CYTOCHROME_P450"/>
    <property type="match status" value="1"/>
</dbReference>
<dbReference type="OrthoDB" id="1844152at2759"/>
<keyword evidence="9 12" id="KW-0408">Iron</keyword>
<dbReference type="Pfam" id="PF00067">
    <property type="entry name" value="p450"/>
    <property type="match status" value="1"/>
</dbReference>
<comment type="subcellular location">
    <subcellularLocation>
        <location evidence="2">Membrane</location>
        <topology evidence="2">Single-pass membrane protein</topology>
    </subcellularLocation>
</comment>
<dbReference type="GeneID" id="81434499"/>
<dbReference type="CDD" id="cd11041">
    <property type="entry name" value="CYP503A1-like"/>
    <property type="match status" value="1"/>
</dbReference>
<keyword evidence="16" id="KW-1185">Reference proteome</keyword>
<reference evidence="15" key="1">
    <citation type="submission" date="2022-11" db="EMBL/GenBank/DDBJ databases">
        <authorList>
            <person name="Petersen C."/>
        </authorList>
    </citation>
    <scope>NUCLEOTIDE SEQUENCE</scope>
    <source>
        <strain evidence="15">IBT 29864</strain>
    </source>
</reference>
<dbReference type="GO" id="GO:0016020">
    <property type="term" value="C:membrane"/>
    <property type="evidence" value="ECO:0007669"/>
    <property type="project" value="UniProtKB-SubCell"/>
</dbReference>
<keyword evidence="8 13" id="KW-0560">Oxidoreductase</keyword>
<evidence type="ECO:0000256" key="3">
    <source>
        <dbReference type="ARBA" id="ARBA00010617"/>
    </source>
</evidence>
<evidence type="ECO:0000256" key="12">
    <source>
        <dbReference type="PIRSR" id="PIRSR602403-1"/>
    </source>
</evidence>
<dbReference type="PANTHER" id="PTHR46206:SF3">
    <property type="entry name" value="P450, PUTATIVE (EUROFUNG)-RELATED"/>
    <property type="match status" value="1"/>
</dbReference>
<evidence type="ECO:0000313" key="15">
    <source>
        <dbReference type="EMBL" id="KAJ5379963.1"/>
    </source>
</evidence>
<evidence type="ECO:0000256" key="4">
    <source>
        <dbReference type="ARBA" id="ARBA00022617"/>
    </source>
</evidence>
<dbReference type="InterPro" id="IPR017972">
    <property type="entry name" value="Cyt_P450_CS"/>
</dbReference>
<keyword evidence="6 12" id="KW-0479">Metal-binding</keyword>
<keyword evidence="10 13" id="KW-0503">Monooxygenase</keyword>
<evidence type="ECO:0000256" key="6">
    <source>
        <dbReference type="ARBA" id="ARBA00022723"/>
    </source>
</evidence>
<dbReference type="GO" id="GO:0020037">
    <property type="term" value="F:heme binding"/>
    <property type="evidence" value="ECO:0007669"/>
    <property type="project" value="InterPro"/>
</dbReference>
<evidence type="ECO:0000256" key="1">
    <source>
        <dbReference type="ARBA" id="ARBA00001971"/>
    </source>
</evidence>
<sequence length="520" mass="59676">MTWIITTRSYDPELPPANLPTRDSLTIMAFYSAVEAALGVSWFSALFTLGSLSVFWLLRHRERKTQHASHNAWPQICGFDPSSLDRSKTADDWKTTRLGKATVVSNRYAHEIRNDERLSFQLGLEKDFLTKVPGLESLFGGTFHNGIVWDTAMHFSRKLNTVVDPLSEETIEYLQKNWGDDKEWHTVSLPQSMLMLIAQLTARLFIGEELCRDPEWLGIATGYTMDRTFAVKELQQWNPQLIPIVHWFLPSCRKLRTTIKKARGFVDRVQTERKQKKTTADDTNRVDAMTWIDRVARDQKCSYDATLTQLRLAYAAVHTTGDMMTKVVAALCENPEMIEPLRNEIISIIREHGWREAALHKMTLLDSVLKESQRIQPLGLYTLSRIALEPITLDDGTQIQKGEQVKISTDHMWNSSVWPDAAQFDGYRFQRLRDDPNQSSAVSFVSLSANHMGFGYGKHACPGRFLAAIEAKVALCHLLLKYDFELENKEGFSAQTEGVMIWRDHRAQLQIKRRVEEIKW</sequence>
<evidence type="ECO:0000256" key="5">
    <source>
        <dbReference type="ARBA" id="ARBA00022692"/>
    </source>
</evidence>
<dbReference type="GO" id="GO:0043386">
    <property type="term" value="P:mycotoxin biosynthetic process"/>
    <property type="evidence" value="ECO:0007669"/>
    <property type="project" value="UniProtKB-ARBA"/>
</dbReference>
<evidence type="ECO:0000256" key="2">
    <source>
        <dbReference type="ARBA" id="ARBA00004167"/>
    </source>
</evidence>
<dbReference type="Gene3D" id="1.10.630.10">
    <property type="entry name" value="Cytochrome P450"/>
    <property type="match status" value="1"/>
</dbReference>
<dbReference type="InterPro" id="IPR001128">
    <property type="entry name" value="Cyt_P450"/>
</dbReference>
<dbReference type="InterPro" id="IPR002403">
    <property type="entry name" value="Cyt_P450_E_grp-IV"/>
</dbReference>
<dbReference type="PRINTS" id="PR00385">
    <property type="entry name" value="P450"/>
</dbReference>
<reference evidence="15" key="2">
    <citation type="journal article" date="2023" name="IMA Fungus">
        <title>Comparative genomic study of the Penicillium genus elucidates a diverse pangenome and 15 lateral gene transfer events.</title>
        <authorList>
            <person name="Petersen C."/>
            <person name="Sorensen T."/>
            <person name="Nielsen M.R."/>
            <person name="Sondergaard T.E."/>
            <person name="Sorensen J.L."/>
            <person name="Fitzpatrick D.A."/>
            <person name="Frisvad J.C."/>
            <person name="Nielsen K.L."/>
        </authorList>
    </citation>
    <scope>NUCLEOTIDE SEQUENCE</scope>
    <source>
        <strain evidence="15">IBT 29864</strain>
    </source>
</reference>
<gene>
    <name evidence="15" type="ORF">N7496_002391</name>
</gene>
<dbReference type="EMBL" id="JAPZBS010000002">
    <property type="protein sequence ID" value="KAJ5379963.1"/>
    <property type="molecule type" value="Genomic_DNA"/>
</dbReference>
<evidence type="ECO:0000256" key="7">
    <source>
        <dbReference type="ARBA" id="ARBA00022989"/>
    </source>
</evidence>
<evidence type="ECO:0000256" key="14">
    <source>
        <dbReference type="SAM" id="Phobius"/>
    </source>
</evidence>
<organism evidence="15 16">
    <name type="scientific">Penicillium cataractarum</name>
    <dbReference type="NCBI Taxonomy" id="2100454"/>
    <lineage>
        <taxon>Eukaryota</taxon>
        <taxon>Fungi</taxon>
        <taxon>Dikarya</taxon>
        <taxon>Ascomycota</taxon>
        <taxon>Pezizomycotina</taxon>
        <taxon>Eurotiomycetes</taxon>
        <taxon>Eurotiomycetidae</taxon>
        <taxon>Eurotiales</taxon>
        <taxon>Aspergillaceae</taxon>
        <taxon>Penicillium</taxon>
    </lineage>
</organism>
<dbReference type="GO" id="GO:0005506">
    <property type="term" value="F:iron ion binding"/>
    <property type="evidence" value="ECO:0007669"/>
    <property type="project" value="InterPro"/>
</dbReference>
<keyword evidence="4 12" id="KW-0349">Heme</keyword>
<comment type="similarity">
    <text evidence="3 13">Belongs to the cytochrome P450 family.</text>
</comment>
<accession>A0A9W9SP63</accession>
<evidence type="ECO:0000256" key="8">
    <source>
        <dbReference type="ARBA" id="ARBA00023002"/>
    </source>
</evidence>
<evidence type="ECO:0000256" key="10">
    <source>
        <dbReference type="ARBA" id="ARBA00023033"/>
    </source>
</evidence>